<feature type="region of interest" description="Disordered" evidence="1">
    <location>
        <begin position="1"/>
        <end position="21"/>
    </location>
</feature>
<evidence type="ECO:0000313" key="3">
    <source>
        <dbReference type="Proteomes" id="UP000035034"/>
    </source>
</evidence>
<proteinExistence type="predicted"/>
<reference evidence="2 3" key="1">
    <citation type="submission" date="2011-12" db="EMBL/GenBank/DDBJ databases">
        <title>Whole genome shotgun sequence of Gordonia effusa NBRC 100432.</title>
        <authorList>
            <person name="Yoshida I."/>
            <person name="Takarada H."/>
            <person name="Hosoyama A."/>
            <person name="Tsuchikane K."/>
            <person name="Katsumata H."/>
            <person name="Yamazaki S."/>
            <person name="Fujita N."/>
        </authorList>
    </citation>
    <scope>NUCLEOTIDE SEQUENCE [LARGE SCALE GENOMIC DNA]</scope>
    <source>
        <strain evidence="2 3">NBRC 100432</strain>
    </source>
</reference>
<organism evidence="2 3">
    <name type="scientific">Gordonia effusa NBRC 100432</name>
    <dbReference type="NCBI Taxonomy" id="1077974"/>
    <lineage>
        <taxon>Bacteria</taxon>
        <taxon>Bacillati</taxon>
        <taxon>Actinomycetota</taxon>
        <taxon>Actinomycetes</taxon>
        <taxon>Mycobacteriales</taxon>
        <taxon>Gordoniaceae</taxon>
        <taxon>Gordonia</taxon>
    </lineage>
</organism>
<dbReference type="EMBL" id="BAEH01000004">
    <property type="protein sequence ID" value="GAB16521.1"/>
    <property type="molecule type" value="Genomic_DNA"/>
</dbReference>
<gene>
    <name evidence="2" type="ORF">GOEFS_004_00360</name>
</gene>
<accession>H0QUM0</accession>
<evidence type="ECO:0000256" key="1">
    <source>
        <dbReference type="SAM" id="MobiDB-lite"/>
    </source>
</evidence>
<evidence type="ECO:0000313" key="2">
    <source>
        <dbReference type="EMBL" id="GAB16521.1"/>
    </source>
</evidence>
<protein>
    <submittedName>
        <fullName evidence="2">Uncharacterized protein</fullName>
    </submittedName>
</protein>
<dbReference type="Proteomes" id="UP000035034">
    <property type="component" value="Unassembled WGS sequence"/>
</dbReference>
<keyword evidence="3" id="KW-1185">Reference proteome</keyword>
<comment type="caution">
    <text evidence="2">The sequence shown here is derived from an EMBL/GenBank/DDBJ whole genome shotgun (WGS) entry which is preliminary data.</text>
</comment>
<dbReference type="AlphaFoldDB" id="H0QUM0"/>
<sequence length="102" mass="11455">MTATSYAAHTHHRNEIQAQRLTPGDDAEQLWTVVNKTGELRAVRINYCAQRMESGNQFRTHDSFYSESIDVRHCHHPAAVARSQPVLISIAALATPEVMRKG</sequence>
<name>H0QUM0_9ACTN</name>